<accession>A0A822XFF6</accession>
<name>A0A822XFF6_NELNU</name>
<dbReference type="EMBL" id="DUZY01000001">
    <property type="protein sequence ID" value="DAD18403.1"/>
    <property type="molecule type" value="Genomic_DNA"/>
</dbReference>
<feature type="region of interest" description="Disordered" evidence="1">
    <location>
        <begin position="181"/>
        <end position="218"/>
    </location>
</feature>
<evidence type="ECO:0000259" key="2">
    <source>
        <dbReference type="Pfam" id="PF14392"/>
    </source>
</evidence>
<evidence type="ECO:0000313" key="4">
    <source>
        <dbReference type="Proteomes" id="UP000607653"/>
    </source>
</evidence>
<dbReference type="PANTHER" id="PTHR31286:SF180">
    <property type="entry name" value="OS10G0362600 PROTEIN"/>
    <property type="match status" value="1"/>
</dbReference>
<comment type="caution">
    <text evidence="3">The sequence shown here is derived from an EMBL/GenBank/DDBJ whole genome shotgun (WGS) entry which is preliminary data.</text>
</comment>
<organism evidence="3 4">
    <name type="scientific">Nelumbo nucifera</name>
    <name type="common">Sacred lotus</name>
    <dbReference type="NCBI Taxonomy" id="4432"/>
    <lineage>
        <taxon>Eukaryota</taxon>
        <taxon>Viridiplantae</taxon>
        <taxon>Streptophyta</taxon>
        <taxon>Embryophyta</taxon>
        <taxon>Tracheophyta</taxon>
        <taxon>Spermatophyta</taxon>
        <taxon>Magnoliopsida</taxon>
        <taxon>Proteales</taxon>
        <taxon>Nelumbonaceae</taxon>
        <taxon>Nelumbo</taxon>
    </lineage>
</organism>
<feature type="domain" description="Zinc knuckle CX2CX4HX4C" evidence="2">
    <location>
        <begin position="80"/>
        <end position="125"/>
    </location>
</feature>
<dbReference type="InterPro" id="IPR040256">
    <property type="entry name" value="At4g02000-like"/>
</dbReference>
<reference evidence="3 4" key="1">
    <citation type="journal article" date="2020" name="Mol. Biol. Evol.">
        <title>Distinct Expression and Methylation Patterns for Genes with Different Fates following a Single Whole-Genome Duplication in Flowering Plants.</title>
        <authorList>
            <person name="Shi T."/>
            <person name="Rahmani R.S."/>
            <person name="Gugger P.F."/>
            <person name="Wang M."/>
            <person name="Li H."/>
            <person name="Zhang Y."/>
            <person name="Li Z."/>
            <person name="Wang Q."/>
            <person name="Van de Peer Y."/>
            <person name="Marchal K."/>
            <person name="Chen J."/>
        </authorList>
    </citation>
    <scope>NUCLEOTIDE SEQUENCE [LARGE SCALE GENOMIC DNA]</scope>
    <source>
        <tissue evidence="3">Leaf</tissue>
    </source>
</reference>
<dbReference type="PANTHER" id="PTHR31286">
    <property type="entry name" value="GLYCINE-RICH CELL WALL STRUCTURAL PROTEIN 1.8-LIKE"/>
    <property type="match status" value="1"/>
</dbReference>
<dbReference type="Pfam" id="PF14392">
    <property type="entry name" value="zf-CCHC_4"/>
    <property type="match status" value="1"/>
</dbReference>
<gene>
    <name evidence="3" type="ORF">HUJ06_019866</name>
</gene>
<dbReference type="Proteomes" id="UP000607653">
    <property type="component" value="Unassembled WGS sequence"/>
</dbReference>
<evidence type="ECO:0000256" key="1">
    <source>
        <dbReference type="SAM" id="MobiDB-lite"/>
    </source>
</evidence>
<sequence length="218" mass="24868">MISTSPTKALHMYREPHLGKEGLKMRDKGLVLFNIPCSHILETNCRLIASAARKVLDVPSPITLGKPSRGRMIRMRVEVDLRKPLFKGFFLKHLGSPRWICFAYKGLTRLCSYCGLVGHQWKKCRQIPQGITHEEIFSELENRSIEAPRDWLKAKFKPEKPLKIPTYQATTAACRQAQIVRRDASSDEDSEDRLLEKKAKATRGTGKPKELARKYGIP</sequence>
<dbReference type="AlphaFoldDB" id="A0A822XFF6"/>
<protein>
    <recommendedName>
        <fullName evidence="2">Zinc knuckle CX2CX4HX4C domain-containing protein</fullName>
    </recommendedName>
</protein>
<evidence type="ECO:0000313" key="3">
    <source>
        <dbReference type="EMBL" id="DAD18403.1"/>
    </source>
</evidence>
<keyword evidence="4" id="KW-1185">Reference proteome</keyword>
<feature type="compositionally biased region" description="Basic and acidic residues" evidence="1">
    <location>
        <begin position="207"/>
        <end position="218"/>
    </location>
</feature>
<dbReference type="InterPro" id="IPR025836">
    <property type="entry name" value="Zn_knuckle_CX2CX4HX4C"/>
</dbReference>
<proteinExistence type="predicted"/>